<reference evidence="8 9" key="1">
    <citation type="journal article" date="2018" name="Nat. Ecol. Evol.">
        <title>Shark genomes provide insights into elasmobranch evolution and the origin of vertebrates.</title>
        <authorList>
            <person name="Hara Y"/>
            <person name="Yamaguchi K"/>
            <person name="Onimaru K"/>
            <person name="Kadota M"/>
            <person name="Koyanagi M"/>
            <person name="Keeley SD"/>
            <person name="Tatsumi K"/>
            <person name="Tanaka K"/>
            <person name="Motone F"/>
            <person name="Kageyama Y"/>
            <person name="Nozu R"/>
            <person name="Adachi N"/>
            <person name="Nishimura O"/>
            <person name="Nakagawa R"/>
            <person name="Tanegashima C"/>
            <person name="Kiyatake I"/>
            <person name="Matsumoto R"/>
            <person name="Murakumo K"/>
            <person name="Nishida K"/>
            <person name="Terakita A"/>
            <person name="Kuratani S"/>
            <person name="Sato K"/>
            <person name="Hyodo S Kuraku.S."/>
        </authorList>
    </citation>
    <scope>NUCLEOTIDE SEQUENCE [LARGE SCALE GENOMIC DNA]</scope>
</reference>
<dbReference type="AlphaFoldDB" id="A0A401RTM6"/>
<keyword evidence="4" id="KW-0009">Actin-binding</keyword>
<dbReference type="OrthoDB" id="8964129at2759"/>
<dbReference type="SUPFAM" id="SSF46966">
    <property type="entry name" value="Spectrin repeat"/>
    <property type="match status" value="3"/>
</dbReference>
<dbReference type="PANTHER" id="PTHR11915">
    <property type="entry name" value="SPECTRIN/FILAMIN RELATED CYTOSKELETAL PROTEIN"/>
    <property type="match status" value="1"/>
</dbReference>
<comment type="similarity">
    <text evidence="1">Belongs to the spectrin family.</text>
</comment>
<gene>
    <name evidence="8" type="ORF">chiPu_0019952</name>
</gene>
<dbReference type="GO" id="GO:0051693">
    <property type="term" value="P:actin filament capping"/>
    <property type="evidence" value="ECO:0007669"/>
    <property type="project" value="UniProtKB-KW"/>
</dbReference>
<evidence type="ECO:0000256" key="2">
    <source>
        <dbReference type="ARBA" id="ARBA00022467"/>
    </source>
</evidence>
<dbReference type="SMART" id="SM00233">
    <property type="entry name" value="PH"/>
    <property type="match status" value="1"/>
</dbReference>
<evidence type="ECO:0000256" key="4">
    <source>
        <dbReference type="ARBA" id="ARBA00023203"/>
    </source>
</evidence>
<dbReference type="OMA" id="ISDARCE"/>
<dbReference type="EMBL" id="BEZZ01002256">
    <property type="protein sequence ID" value="GCC21480.1"/>
    <property type="molecule type" value="Genomic_DNA"/>
</dbReference>
<feature type="compositionally biased region" description="Polar residues" evidence="6">
    <location>
        <begin position="831"/>
        <end position="842"/>
    </location>
</feature>
<dbReference type="Gene3D" id="2.30.29.30">
    <property type="entry name" value="Pleckstrin-homology domain (PH domain)/Phosphotyrosine-binding domain (PTB)"/>
    <property type="match status" value="1"/>
</dbReference>
<dbReference type="SUPFAM" id="SSF50729">
    <property type="entry name" value="PH domain-like"/>
    <property type="match status" value="1"/>
</dbReference>
<feature type="compositionally biased region" description="Basic residues" evidence="6">
    <location>
        <begin position="336"/>
        <end position="346"/>
    </location>
</feature>
<dbReference type="Pfam" id="PF00169">
    <property type="entry name" value="PH"/>
    <property type="match status" value="1"/>
</dbReference>
<dbReference type="STRING" id="137246.A0A401RTM6"/>
<feature type="coiled-coil region" evidence="5">
    <location>
        <begin position="215"/>
        <end position="249"/>
    </location>
</feature>
<dbReference type="SMART" id="SM00150">
    <property type="entry name" value="SPEC"/>
    <property type="match status" value="3"/>
</dbReference>
<dbReference type="PRINTS" id="PR00683">
    <property type="entry name" value="SPECTRINPH"/>
</dbReference>
<evidence type="ECO:0000256" key="3">
    <source>
        <dbReference type="ARBA" id="ARBA00022737"/>
    </source>
</evidence>
<sequence>MRRRASLGMRWGMGQSQALENEIRNHDSLIEPVMECGQSLVKAGHFAAREISKQLWELQDAVELLKEEAEKRGSALREQHIIQLFLSERELGAINREVDRIGGEARMLGIAYPHIKGNLQERLEEVAECWDNLYRKAGECKERLLQAEQVQAYVSDCRVFLAWVNEMDTLLDSEEQARGMLGMEQLCKHHDEYKCEIDKQRPKYEELRSVGNELRKNTRVMSEEVDEKLNELSENMDELVKKWERLEELYQKELWKEAQLRELELLAAWLNSKEGLVTSNNYGDSVDEVEDLIKKQEDFEKMLAVQNEKIGQLENTVKGEGFRAEASVKERERKVARVPSLKRRGSDKKPAPLKISEKRRSDLGRSPKSWTKETIVSPAPKTPTTPDLFFSPVRRAIQRGPDTAEDRRRAFVQSPLSPNSFSLHSPEAGRPSVRALNSRAVSLPSELLARLSSSEGQDPTSLAQGGISTEAATAQSPPTSADSSQGELHPEQATAPTDGCQLDPATSPLGPTGPGNEELLSLTEAQQSPQPLNSTAALTSEKVSVGYQAMEGTLERMHKLQPGGIKVISEDWVTYFVTLKEQALCFYKNESDGLMDSPCSPTLVISDARCEEAADSTDKTHTFCLQLSDGSEYLFSAPSGSLIGEWIQKISNNADSCGGSDETSSSAVNVCPLQSPQHSCDPFTTKSQLMTGSPTKKEKPGTNKDLLPRRTPSFRVKHSNSSNLSVQRAGGQRDKWRNRDPPLGTNGTKDSGVESNSTGDTQSVSVPPPKPPHTYYNTHQYPMGGEQGYHGLNAGSRQTLGSTPDLCVERRQPGLSGNRQENENRRKTWEPESTGSTSTFTMPTWHHTRDTDMDSSKKKNVFKKFFAKK</sequence>
<evidence type="ECO:0000313" key="8">
    <source>
        <dbReference type="EMBL" id="GCC21480.1"/>
    </source>
</evidence>
<feature type="region of interest" description="Disordered" evidence="6">
    <location>
        <begin position="678"/>
        <end position="771"/>
    </location>
</feature>
<feature type="compositionally biased region" description="Polar residues" evidence="6">
    <location>
        <begin position="678"/>
        <end position="694"/>
    </location>
</feature>
<feature type="compositionally biased region" description="Basic and acidic residues" evidence="6">
    <location>
        <begin position="820"/>
        <end position="830"/>
    </location>
</feature>
<evidence type="ECO:0000256" key="6">
    <source>
        <dbReference type="SAM" id="MobiDB-lite"/>
    </source>
</evidence>
<feature type="compositionally biased region" description="Basic and acidic residues" evidence="6">
    <location>
        <begin position="347"/>
        <end position="365"/>
    </location>
</feature>
<dbReference type="Pfam" id="PF00435">
    <property type="entry name" value="Spectrin"/>
    <property type="match status" value="3"/>
</dbReference>
<accession>A0A401RTM6</accession>
<evidence type="ECO:0000259" key="7">
    <source>
        <dbReference type="PROSITE" id="PS50003"/>
    </source>
</evidence>
<organism evidence="8 9">
    <name type="scientific">Chiloscyllium punctatum</name>
    <name type="common">Brownbanded bambooshark</name>
    <name type="synonym">Hemiscyllium punctatum</name>
    <dbReference type="NCBI Taxonomy" id="137246"/>
    <lineage>
        <taxon>Eukaryota</taxon>
        <taxon>Metazoa</taxon>
        <taxon>Chordata</taxon>
        <taxon>Craniata</taxon>
        <taxon>Vertebrata</taxon>
        <taxon>Chondrichthyes</taxon>
        <taxon>Elasmobranchii</taxon>
        <taxon>Galeomorphii</taxon>
        <taxon>Galeoidea</taxon>
        <taxon>Orectolobiformes</taxon>
        <taxon>Hemiscylliidae</taxon>
        <taxon>Chiloscyllium</taxon>
    </lineage>
</organism>
<evidence type="ECO:0000256" key="5">
    <source>
        <dbReference type="SAM" id="Coils"/>
    </source>
</evidence>
<proteinExistence type="inferred from homology"/>
<dbReference type="GO" id="GO:0005543">
    <property type="term" value="F:phospholipid binding"/>
    <property type="evidence" value="ECO:0007669"/>
    <property type="project" value="InterPro"/>
</dbReference>
<protein>
    <recommendedName>
        <fullName evidence="7">PH domain-containing protein</fullName>
    </recommendedName>
</protein>
<dbReference type="InterPro" id="IPR011993">
    <property type="entry name" value="PH-like_dom_sf"/>
</dbReference>
<dbReference type="GO" id="GO:0003779">
    <property type="term" value="F:actin binding"/>
    <property type="evidence" value="ECO:0007669"/>
    <property type="project" value="UniProtKB-KW"/>
</dbReference>
<evidence type="ECO:0000256" key="1">
    <source>
        <dbReference type="ARBA" id="ARBA00006826"/>
    </source>
</evidence>
<dbReference type="PROSITE" id="PS50003">
    <property type="entry name" value="PH_DOMAIN"/>
    <property type="match status" value="1"/>
</dbReference>
<keyword evidence="9" id="KW-1185">Reference proteome</keyword>
<name>A0A401RTM6_CHIPU</name>
<feature type="region of interest" description="Disordered" evidence="6">
    <location>
        <begin position="333"/>
        <end position="393"/>
    </location>
</feature>
<dbReference type="InterPro" id="IPR018159">
    <property type="entry name" value="Spectrin/alpha-actinin"/>
</dbReference>
<keyword evidence="2" id="KW-0117">Actin capping</keyword>
<feature type="compositionally biased region" description="Basic and acidic residues" evidence="6">
    <location>
        <begin position="847"/>
        <end position="856"/>
    </location>
</feature>
<dbReference type="Proteomes" id="UP000287033">
    <property type="component" value="Unassembled WGS sequence"/>
</dbReference>
<keyword evidence="5" id="KW-0175">Coiled coil</keyword>
<comment type="caution">
    <text evidence="8">The sequence shown here is derived from an EMBL/GenBank/DDBJ whole genome shotgun (WGS) entry which is preliminary data.</text>
</comment>
<dbReference type="InterPro" id="IPR002017">
    <property type="entry name" value="Spectrin_repeat"/>
</dbReference>
<feature type="region of interest" description="Disordered" evidence="6">
    <location>
        <begin position="810"/>
        <end position="856"/>
    </location>
</feature>
<feature type="compositionally biased region" description="Polar residues" evidence="6">
    <location>
        <begin position="451"/>
        <end position="486"/>
    </location>
</feature>
<dbReference type="InterPro" id="IPR001849">
    <property type="entry name" value="PH_domain"/>
</dbReference>
<feature type="domain" description="PH" evidence="7">
    <location>
        <begin position="547"/>
        <end position="655"/>
    </location>
</feature>
<dbReference type="CDD" id="cd00176">
    <property type="entry name" value="SPEC"/>
    <property type="match status" value="1"/>
</dbReference>
<feature type="compositionally biased region" description="Polar residues" evidence="6">
    <location>
        <begin position="745"/>
        <end position="765"/>
    </location>
</feature>
<feature type="compositionally biased region" description="Basic and acidic residues" evidence="6">
    <location>
        <begin position="695"/>
        <end position="708"/>
    </location>
</feature>
<evidence type="ECO:0000313" key="9">
    <source>
        <dbReference type="Proteomes" id="UP000287033"/>
    </source>
</evidence>
<dbReference type="Gene3D" id="1.20.58.60">
    <property type="match status" value="3"/>
</dbReference>
<feature type="compositionally biased region" description="Basic and acidic residues" evidence="6">
    <location>
        <begin position="731"/>
        <end position="740"/>
    </location>
</feature>
<keyword evidence="3" id="KW-0677">Repeat</keyword>
<feature type="region of interest" description="Disordered" evidence="6">
    <location>
        <begin position="451"/>
        <end position="518"/>
    </location>
</feature>
<dbReference type="InterPro" id="IPR001605">
    <property type="entry name" value="PH_dom-spectrin-type"/>
</dbReference>